<gene>
    <name evidence="1" type="ORF">SAMN04490178_103138</name>
</gene>
<dbReference type="EMBL" id="FODY01000003">
    <property type="protein sequence ID" value="SEO60494.1"/>
    <property type="molecule type" value="Genomic_DNA"/>
</dbReference>
<dbReference type="STRING" id="112903.SAMN04490178_103138"/>
<dbReference type="OrthoDB" id="2847744at2"/>
<dbReference type="AlphaFoldDB" id="A0A1H8R2W0"/>
<dbReference type="RefSeq" id="WP_091744110.1">
    <property type="nucleotide sequence ID" value="NZ_FODY01000003.1"/>
</dbReference>
<proteinExistence type="predicted"/>
<evidence type="ECO:0000313" key="1">
    <source>
        <dbReference type="EMBL" id="SEO60494.1"/>
    </source>
</evidence>
<sequence length="101" mass="11350">MNVNLCTKKMETIIGSIQTQNEIEKLQSYGAIVSIMELFDDLAEVLAVSEDIYHQYKTSLLWHCQVLCGLEEAAGLDEASHVEAACEEIRKLKSVHCFNCN</sequence>
<name>A0A1H8R2W0_9FIRM</name>
<protein>
    <submittedName>
        <fullName evidence="1">Uncharacterized protein</fullName>
    </submittedName>
</protein>
<keyword evidence="2" id="KW-1185">Reference proteome</keyword>
<organism evidence="1 2">
    <name type="scientific">Propionispora vibrioides</name>
    <dbReference type="NCBI Taxonomy" id="112903"/>
    <lineage>
        <taxon>Bacteria</taxon>
        <taxon>Bacillati</taxon>
        <taxon>Bacillota</taxon>
        <taxon>Negativicutes</taxon>
        <taxon>Selenomonadales</taxon>
        <taxon>Sporomusaceae</taxon>
        <taxon>Propionispora</taxon>
    </lineage>
</organism>
<accession>A0A1H8R2W0</accession>
<dbReference type="Proteomes" id="UP000198847">
    <property type="component" value="Unassembled WGS sequence"/>
</dbReference>
<evidence type="ECO:0000313" key="2">
    <source>
        <dbReference type="Proteomes" id="UP000198847"/>
    </source>
</evidence>
<reference evidence="1 2" key="1">
    <citation type="submission" date="2016-10" db="EMBL/GenBank/DDBJ databases">
        <authorList>
            <person name="de Groot N.N."/>
        </authorList>
    </citation>
    <scope>NUCLEOTIDE SEQUENCE [LARGE SCALE GENOMIC DNA]</scope>
    <source>
        <strain evidence="1 2">DSM 13305</strain>
    </source>
</reference>